<dbReference type="EMBL" id="KQ965738">
    <property type="protein sequence ID" value="KXS19469.1"/>
    <property type="molecule type" value="Genomic_DNA"/>
</dbReference>
<dbReference type="Proteomes" id="UP000070544">
    <property type="component" value="Unassembled WGS sequence"/>
</dbReference>
<protein>
    <submittedName>
        <fullName evidence="2">Uncharacterized protein</fullName>
    </submittedName>
</protein>
<dbReference type="AlphaFoldDB" id="A0A139ARX3"/>
<evidence type="ECO:0000313" key="2">
    <source>
        <dbReference type="EMBL" id="KXS19469.1"/>
    </source>
</evidence>
<sequence>MQIVRTGKGPVEARCGVWYSRFGGKEQSAWTGVQHGCSKCKTEESRAFEGEFSSRCQDMKACNTCAAKAITKRRRKILAGAQSNSNTRSRATNNIPLQIHSSQTTHSDIHEHQLYPTLTLNSGGGSSSSTASWPQISARQAEAVVHPTPRYQGLFGGRSSAGDHEHEQSVRMVDEAPLDRWTFALEVRHDGDDVSMFHDAAEHIGVPRVVDSGGSSAVVSLALGFPTFPATVAESGAQGGAEHERKFIPHEETRSCSGGNGMNEPRISAAGVP</sequence>
<name>A0A139ARX3_GONPJ</name>
<gene>
    <name evidence="2" type="ORF">M427DRAFT_131995</name>
</gene>
<proteinExistence type="predicted"/>
<reference evidence="2 3" key="1">
    <citation type="journal article" date="2015" name="Genome Biol. Evol.">
        <title>Phylogenomic analyses indicate that early fungi evolved digesting cell walls of algal ancestors of land plants.</title>
        <authorList>
            <person name="Chang Y."/>
            <person name="Wang S."/>
            <person name="Sekimoto S."/>
            <person name="Aerts A.L."/>
            <person name="Choi C."/>
            <person name="Clum A."/>
            <person name="LaButti K.M."/>
            <person name="Lindquist E.A."/>
            <person name="Yee Ngan C."/>
            <person name="Ohm R.A."/>
            <person name="Salamov A.A."/>
            <person name="Grigoriev I.V."/>
            <person name="Spatafora J.W."/>
            <person name="Berbee M.L."/>
        </authorList>
    </citation>
    <scope>NUCLEOTIDE SEQUENCE [LARGE SCALE GENOMIC DNA]</scope>
    <source>
        <strain evidence="2 3">JEL478</strain>
    </source>
</reference>
<evidence type="ECO:0000313" key="3">
    <source>
        <dbReference type="Proteomes" id="UP000070544"/>
    </source>
</evidence>
<evidence type="ECO:0000256" key="1">
    <source>
        <dbReference type="SAM" id="MobiDB-lite"/>
    </source>
</evidence>
<organism evidence="2 3">
    <name type="scientific">Gonapodya prolifera (strain JEL478)</name>
    <name type="common">Monoblepharis prolifera</name>
    <dbReference type="NCBI Taxonomy" id="1344416"/>
    <lineage>
        <taxon>Eukaryota</taxon>
        <taxon>Fungi</taxon>
        <taxon>Fungi incertae sedis</taxon>
        <taxon>Chytridiomycota</taxon>
        <taxon>Chytridiomycota incertae sedis</taxon>
        <taxon>Monoblepharidomycetes</taxon>
        <taxon>Monoblepharidales</taxon>
        <taxon>Gonapodyaceae</taxon>
        <taxon>Gonapodya</taxon>
    </lineage>
</organism>
<feature type="region of interest" description="Disordered" evidence="1">
    <location>
        <begin position="252"/>
        <end position="273"/>
    </location>
</feature>
<keyword evidence="3" id="KW-1185">Reference proteome</keyword>
<accession>A0A139ARX3</accession>